<dbReference type="Proteomes" id="UP000007431">
    <property type="component" value="Unassembled WGS sequence"/>
</dbReference>
<dbReference type="VEuPathDB" id="FungiDB:SCHCODRAFT_01036824"/>
<evidence type="ECO:0000313" key="1">
    <source>
        <dbReference type="EMBL" id="EFJ03015.1"/>
    </source>
</evidence>
<dbReference type="InParanoid" id="D8PPY4"/>
<sequence length="246" mass="27204">MTRIFSSFRTPQSVFCPRTDLAYISYPYIPLPLALARQKYCLSPSARYTTLARFLAPLLPPCPSVVLDGSHFLLHKPYTFFPDHIHCAPTTTPSRTFRTLSPSIGQLNFITGVHSTLFQVHPTLSSDDDDIISSVLVQRCFLLLPSLLRLSPPSARFPHPRTTRLRRGGYALGALGAFGGAARKSSSGRTAPQRSVVRAFTGPHDAFEDCSTDAREDRACATLEDRLETFGLALYYTRCIVIPLVA</sequence>
<dbReference type="RefSeq" id="XP_003037917.1">
    <property type="nucleotide sequence ID" value="XM_003037871.1"/>
</dbReference>
<dbReference type="GeneID" id="9587826"/>
<protein>
    <submittedName>
        <fullName evidence="1">Expressed protein</fullName>
    </submittedName>
</protein>
<dbReference type="HOGENOM" id="CLU_1129619_0_0_1"/>
<dbReference type="AlphaFoldDB" id="D8PPY4"/>
<organism evidence="2">
    <name type="scientific">Schizophyllum commune (strain H4-8 / FGSC 9210)</name>
    <name type="common">Split gill fungus</name>
    <dbReference type="NCBI Taxonomy" id="578458"/>
    <lineage>
        <taxon>Eukaryota</taxon>
        <taxon>Fungi</taxon>
        <taxon>Dikarya</taxon>
        <taxon>Basidiomycota</taxon>
        <taxon>Agaricomycotina</taxon>
        <taxon>Agaricomycetes</taxon>
        <taxon>Agaricomycetidae</taxon>
        <taxon>Agaricales</taxon>
        <taxon>Schizophyllaceae</taxon>
        <taxon>Schizophyllum</taxon>
    </lineage>
</organism>
<name>D8PPY4_SCHCM</name>
<evidence type="ECO:0000313" key="2">
    <source>
        <dbReference type="Proteomes" id="UP000007431"/>
    </source>
</evidence>
<dbReference type="KEGG" id="scm:SCHCO_01036824"/>
<accession>D8PPY4</accession>
<reference evidence="1 2" key="1">
    <citation type="journal article" date="2010" name="Nat. Biotechnol.">
        <title>Genome sequence of the model mushroom Schizophyllum commune.</title>
        <authorList>
            <person name="Ohm R.A."/>
            <person name="de Jong J.F."/>
            <person name="Lugones L.G."/>
            <person name="Aerts A."/>
            <person name="Kothe E."/>
            <person name="Stajich J.E."/>
            <person name="de Vries R.P."/>
            <person name="Record E."/>
            <person name="Levasseur A."/>
            <person name="Baker S.E."/>
            <person name="Bartholomew K.A."/>
            <person name="Coutinho P.M."/>
            <person name="Erdmann S."/>
            <person name="Fowler T.J."/>
            <person name="Gathman A.C."/>
            <person name="Lombard V."/>
            <person name="Henrissat B."/>
            <person name="Knabe N."/>
            <person name="Kuees U."/>
            <person name="Lilly W.W."/>
            <person name="Lindquist E."/>
            <person name="Lucas S."/>
            <person name="Magnuson J.K."/>
            <person name="Piumi F."/>
            <person name="Raudaskoski M."/>
            <person name="Salamov A."/>
            <person name="Schmutz J."/>
            <person name="Schwarze F.W.M.R."/>
            <person name="vanKuyk P.A."/>
            <person name="Horton J.S."/>
            <person name="Grigoriev I.V."/>
            <person name="Woesten H.A.B."/>
        </authorList>
    </citation>
    <scope>NUCLEOTIDE SEQUENCE [LARGE SCALE GENOMIC DNA]</scope>
    <source>
        <strain evidence="2">H4-8 / FGSC 9210</strain>
    </source>
</reference>
<dbReference type="EMBL" id="GL377302">
    <property type="protein sequence ID" value="EFJ03015.1"/>
    <property type="molecule type" value="Genomic_DNA"/>
</dbReference>
<keyword evidence="2" id="KW-1185">Reference proteome</keyword>
<gene>
    <name evidence="1" type="ORF">SCHCODRAFT_83791</name>
</gene>
<proteinExistence type="predicted"/>